<dbReference type="GO" id="GO:0008657">
    <property type="term" value="F:DNA topoisomerase type II (double strand cut, ATP-hydrolyzing) inhibitor activity"/>
    <property type="evidence" value="ECO:0007669"/>
    <property type="project" value="InterPro"/>
</dbReference>
<evidence type="ECO:0000313" key="9">
    <source>
        <dbReference type="EMBL" id="QHI97971.1"/>
    </source>
</evidence>
<accession>A0A857J4L2</accession>
<evidence type="ECO:0000256" key="3">
    <source>
        <dbReference type="ARBA" id="ARBA00022491"/>
    </source>
</evidence>
<dbReference type="EMBL" id="CP047650">
    <property type="protein sequence ID" value="QHI97971.1"/>
    <property type="molecule type" value="Genomic_DNA"/>
</dbReference>
<dbReference type="Proteomes" id="UP000464787">
    <property type="component" value="Chromosome"/>
</dbReference>
<evidence type="ECO:0000256" key="2">
    <source>
        <dbReference type="ARBA" id="ARBA00015075"/>
    </source>
</evidence>
<evidence type="ECO:0000313" key="10">
    <source>
        <dbReference type="Proteomes" id="UP000464787"/>
    </source>
</evidence>
<dbReference type="InterPro" id="IPR002712">
    <property type="entry name" value="CcdB"/>
</dbReference>
<keyword evidence="4" id="KW-0805">Transcription regulation</keyword>
<dbReference type="Gene3D" id="2.30.30.110">
    <property type="match status" value="1"/>
</dbReference>
<keyword evidence="5" id="KW-0804">Transcription</keyword>
<keyword evidence="3" id="KW-0678">Repressor</keyword>
<dbReference type="SUPFAM" id="SSF50118">
    <property type="entry name" value="Cell growth inhibitor/plasmid maintenance toxic component"/>
    <property type="match status" value="1"/>
</dbReference>
<evidence type="ECO:0000256" key="5">
    <source>
        <dbReference type="ARBA" id="ARBA00023163"/>
    </source>
</evidence>
<evidence type="ECO:0000256" key="1">
    <source>
        <dbReference type="ARBA" id="ARBA00005230"/>
    </source>
</evidence>
<feature type="region of interest" description="Disordered" evidence="8">
    <location>
        <begin position="180"/>
        <end position="218"/>
    </location>
</feature>
<evidence type="ECO:0000256" key="7">
    <source>
        <dbReference type="ARBA" id="ARBA00033135"/>
    </source>
</evidence>
<dbReference type="AlphaFoldDB" id="A0A857J4L2"/>
<proteinExistence type="inferred from homology"/>
<evidence type="ECO:0000256" key="8">
    <source>
        <dbReference type="SAM" id="MobiDB-lite"/>
    </source>
</evidence>
<dbReference type="InterPro" id="IPR011067">
    <property type="entry name" value="Plasmid_toxin/cell-grow_inhib"/>
</dbReference>
<protein>
    <recommendedName>
        <fullName evidence="2">Toxin CcdB</fullName>
    </recommendedName>
    <alternativeName>
        <fullName evidence="7">Cytotoxic protein CcdB</fullName>
    </alternativeName>
    <alternativeName>
        <fullName evidence="6">Protein LetD</fullName>
    </alternativeName>
</protein>
<reference evidence="9 10" key="1">
    <citation type="submission" date="2020-01" db="EMBL/GenBank/DDBJ databases">
        <title>Genome sequencing of strain KACC 21265.</title>
        <authorList>
            <person name="Heo J."/>
            <person name="Kim S.-J."/>
            <person name="Kim J.-S."/>
            <person name="Hong S.-B."/>
            <person name="Kwon S.-W."/>
        </authorList>
    </citation>
    <scope>NUCLEOTIDE SEQUENCE [LARGE SCALE GENOMIC DNA]</scope>
    <source>
        <strain evidence="9 10">KACC 21265</strain>
    </source>
</reference>
<organism evidence="9 10">
    <name type="scientific">Xylophilus rhododendri</name>
    <dbReference type="NCBI Taxonomy" id="2697032"/>
    <lineage>
        <taxon>Bacteria</taxon>
        <taxon>Pseudomonadati</taxon>
        <taxon>Pseudomonadota</taxon>
        <taxon>Betaproteobacteria</taxon>
        <taxon>Burkholderiales</taxon>
        <taxon>Xylophilus</taxon>
    </lineage>
</organism>
<dbReference type="Pfam" id="PF01845">
    <property type="entry name" value="CcdB"/>
    <property type="match status" value="1"/>
</dbReference>
<comment type="similarity">
    <text evidence="1">Belongs to the CcdB toxin family.</text>
</comment>
<name>A0A857J4L2_9BURK</name>
<evidence type="ECO:0000256" key="6">
    <source>
        <dbReference type="ARBA" id="ARBA00029628"/>
    </source>
</evidence>
<gene>
    <name evidence="9" type="ORF">GT347_08170</name>
</gene>
<evidence type="ECO:0000256" key="4">
    <source>
        <dbReference type="ARBA" id="ARBA00023015"/>
    </source>
</evidence>
<sequence length="218" mass="23373">MARFHVYRNAEGQGYLLDIQADLLGHLNTSVVVPLLPLPFAPSPARMLNPISAPARASRHGHHGGQPDQRAAMRFHDEGVHVDRRAPRLRFLGHEVEIGLVTGLTEGLALAHRLAYQFPGEIQRLETVEGQRAEIVLTELAVAAFGADDLHGEGAHGPVRQRDEVVTRVGQLAGVERDRTGGPGAVLEFGAAPFEPEGLPLGREGGGCGGDEESSRCE</sequence>
<dbReference type="KEGG" id="xyk:GT347_08170"/>
<keyword evidence="10" id="KW-1185">Reference proteome</keyword>
<dbReference type="GO" id="GO:0006276">
    <property type="term" value="P:plasmid maintenance"/>
    <property type="evidence" value="ECO:0007669"/>
    <property type="project" value="InterPro"/>
</dbReference>